<dbReference type="EMBL" id="LLZS01000003">
    <property type="protein sequence ID" value="KUR72442.1"/>
    <property type="molecule type" value="Genomic_DNA"/>
</dbReference>
<evidence type="ECO:0008006" key="4">
    <source>
        <dbReference type="Google" id="ProtNLM"/>
    </source>
</evidence>
<gene>
    <name evidence="2" type="ORF">AQZ52_04080</name>
</gene>
<protein>
    <recommendedName>
        <fullName evidence="4">PEP-CTERM protein-sorting domain-containing protein</fullName>
    </recommendedName>
</protein>
<dbReference type="Proteomes" id="UP000058012">
    <property type="component" value="Unassembled WGS sequence"/>
</dbReference>
<dbReference type="AlphaFoldDB" id="A0A124JVM7"/>
<reference evidence="2 3" key="1">
    <citation type="submission" date="2015-10" db="EMBL/GenBank/DDBJ databases">
        <title>Draft genome sequence of Novosphingobium fuchskuhlense DSM 25065 isolated from a surface water sample of the southwest basin of Lake Grosse Fuchskuhle.</title>
        <authorList>
            <person name="Ruckert C."/>
            <person name="Winkler A."/>
            <person name="Glaeser J."/>
            <person name="Grossart H.-P."/>
            <person name="Kalinowski J."/>
            <person name="Glaeser S."/>
        </authorList>
    </citation>
    <scope>NUCLEOTIDE SEQUENCE [LARGE SCALE GENOMIC DNA]</scope>
    <source>
        <strain evidence="2 3">FNE08-7</strain>
    </source>
</reference>
<feature type="chain" id="PRO_5007174875" description="PEP-CTERM protein-sorting domain-containing protein" evidence="1">
    <location>
        <begin position="31"/>
        <end position="289"/>
    </location>
</feature>
<accession>A0A124JVM7</accession>
<sequence>MRIPAVASTASDLFAVVAALALGLSLSAPAAAQTANYVDLQFTGKVEYVRGDNISLSNPDGSTTTLSSATLPDYLIAPGTEVSTTFRFDSNAPAFTNSACGGRVSLNLAGPGLGSCSVAATVSTPFGNAGLGGTGGDAAGSIIGLDVLRNPATGALAVDIPSGTYSFKYVGVNPYYYDSSTGTLSGPTANRCVNAFDCPNGSGSGSGDRLSFAIPIAGDFGKVRPGFDVGYDAGSAGLFSIIGGFFFGGASGGGSSSGGPVAVPEPGMALLFGAASLRLARARRRRRAA</sequence>
<proteinExistence type="predicted"/>
<evidence type="ECO:0000313" key="2">
    <source>
        <dbReference type="EMBL" id="KUR72442.1"/>
    </source>
</evidence>
<comment type="caution">
    <text evidence="2">The sequence shown here is derived from an EMBL/GenBank/DDBJ whole genome shotgun (WGS) entry which is preliminary data.</text>
</comment>
<feature type="signal peptide" evidence="1">
    <location>
        <begin position="1"/>
        <end position="30"/>
    </location>
</feature>
<keyword evidence="3" id="KW-1185">Reference proteome</keyword>
<keyword evidence="1" id="KW-0732">Signal</keyword>
<organism evidence="2 3">
    <name type="scientific">Novosphingobium fuchskuhlense</name>
    <dbReference type="NCBI Taxonomy" id="1117702"/>
    <lineage>
        <taxon>Bacteria</taxon>
        <taxon>Pseudomonadati</taxon>
        <taxon>Pseudomonadota</taxon>
        <taxon>Alphaproteobacteria</taxon>
        <taxon>Sphingomonadales</taxon>
        <taxon>Sphingomonadaceae</taxon>
        <taxon>Novosphingobium</taxon>
    </lineage>
</organism>
<evidence type="ECO:0000256" key="1">
    <source>
        <dbReference type="SAM" id="SignalP"/>
    </source>
</evidence>
<name>A0A124JVM7_9SPHN</name>
<evidence type="ECO:0000313" key="3">
    <source>
        <dbReference type="Proteomes" id="UP000058012"/>
    </source>
</evidence>